<dbReference type="EMBL" id="CAJNOQ010000220">
    <property type="protein sequence ID" value="CAF0774017.1"/>
    <property type="molecule type" value="Genomic_DNA"/>
</dbReference>
<organism evidence="2 4">
    <name type="scientific">Didymodactylos carnosus</name>
    <dbReference type="NCBI Taxonomy" id="1234261"/>
    <lineage>
        <taxon>Eukaryota</taxon>
        <taxon>Metazoa</taxon>
        <taxon>Spiralia</taxon>
        <taxon>Gnathifera</taxon>
        <taxon>Rotifera</taxon>
        <taxon>Eurotatoria</taxon>
        <taxon>Bdelloidea</taxon>
        <taxon>Philodinida</taxon>
        <taxon>Philodinidae</taxon>
        <taxon>Didymodactylos</taxon>
    </lineage>
</organism>
<evidence type="ECO:0000313" key="3">
    <source>
        <dbReference type="EMBL" id="CAF3556440.1"/>
    </source>
</evidence>
<accession>A0A813R075</accession>
<reference evidence="2" key="1">
    <citation type="submission" date="2021-02" db="EMBL/GenBank/DDBJ databases">
        <authorList>
            <person name="Nowell W R."/>
        </authorList>
    </citation>
    <scope>NUCLEOTIDE SEQUENCE</scope>
</reference>
<gene>
    <name evidence="2" type="ORF">GPM918_LOCUS2090</name>
    <name evidence="3" type="ORF">SRO942_LOCUS2090</name>
</gene>
<feature type="transmembrane region" description="Helical" evidence="1">
    <location>
        <begin position="600"/>
        <end position="625"/>
    </location>
</feature>
<dbReference type="Proteomes" id="UP000681722">
    <property type="component" value="Unassembled WGS sequence"/>
</dbReference>
<comment type="caution">
    <text evidence="2">The sequence shown here is derived from an EMBL/GenBank/DDBJ whole genome shotgun (WGS) entry which is preliminary data.</text>
</comment>
<dbReference type="EMBL" id="CAJOBC010000220">
    <property type="protein sequence ID" value="CAF3556440.1"/>
    <property type="molecule type" value="Genomic_DNA"/>
</dbReference>
<proteinExistence type="predicted"/>
<keyword evidence="1" id="KW-0812">Transmembrane</keyword>
<evidence type="ECO:0000313" key="2">
    <source>
        <dbReference type="EMBL" id="CAF0774017.1"/>
    </source>
</evidence>
<dbReference type="Proteomes" id="UP000663829">
    <property type="component" value="Unassembled WGS sequence"/>
</dbReference>
<evidence type="ECO:0000256" key="1">
    <source>
        <dbReference type="SAM" id="Phobius"/>
    </source>
</evidence>
<keyword evidence="1" id="KW-0472">Membrane</keyword>
<evidence type="ECO:0000313" key="4">
    <source>
        <dbReference type="Proteomes" id="UP000663829"/>
    </source>
</evidence>
<name>A0A813R075_9BILA</name>
<protein>
    <submittedName>
        <fullName evidence="2">Uncharacterized protein</fullName>
    </submittedName>
</protein>
<sequence length="701" mass="81262">MSALEDLAISTYEHVGCLNMKNEYHLTFQQELSNDKQESSSYQIFSSSIMNAELCFRLCRRWTILVYNNLRCICLYTLSEHHQLARLGEWTLNCTSGYFVYALGENKSKTNRAKFNPLTKISTTVYPAFSGYDWSLDGCYYFHEIQRVIVDLRFESDYELGMQACMRVCLVRNNKSGYFFMSRKKYCYCSASFIDAKILFISTTALRKSLKQCSFLTPICSAIKNTVTNSCQQYIDDTSFDTLVKIDYKMYCLNNTFEYSRALHQCIQLISLGLLPFYQNYKQLCSISKTFQLDSEQQWIYLITNYLPAIVNDRPKTSLWIDRNSKYAYKLLTQTDKSIYNYSNEQQCLILYPTLNSWNIKIVSCQYHYAYYGLCQTEAIEQNPNLMEEFILKLNHQYFVDNLRKAERLCELHNGQLTKFQTHEWGNVNLLTLLNGSAERSLNDARIELFSYHLENTIYRNWTQMPEMKKHWLRLLLGSTKSTTTSIKNECVLRYYAHASGGFTMLNQCQEAGHPVCIADIIQRDIRIGNKNESTSTMSLSTIAIVENKTESNNNTSELFIYDCKNCTADEDLYNNVTNISSPLYSFDSTSKSHHLLNRYTFTLSVTAACVVFLLLSLVGALCYFRRRQSYSFTATPTRAVTLSPTATVVYKRLKTKQQLKKSNKKTDDQHSSELLLDENVDLISNVRLSSLENEIHQAEK</sequence>
<keyword evidence="4" id="KW-1185">Reference proteome</keyword>
<dbReference type="AlphaFoldDB" id="A0A813R075"/>
<keyword evidence="1" id="KW-1133">Transmembrane helix</keyword>